<gene>
    <name evidence="1" type="ordered locus">MA_3255</name>
</gene>
<organism evidence="1 2">
    <name type="scientific">Methanosarcina acetivorans (strain ATCC 35395 / DSM 2834 / JCM 12185 / C2A)</name>
    <dbReference type="NCBI Taxonomy" id="188937"/>
    <lineage>
        <taxon>Archaea</taxon>
        <taxon>Methanobacteriati</taxon>
        <taxon>Methanobacteriota</taxon>
        <taxon>Stenosarchaea group</taxon>
        <taxon>Methanomicrobia</taxon>
        <taxon>Methanosarcinales</taxon>
        <taxon>Methanosarcinaceae</taxon>
        <taxon>Methanosarcina</taxon>
    </lineage>
</organism>
<dbReference type="KEGG" id="mac:MA_3255"/>
<name>Q8TKY8_METAC</name>
<dbReference type="HOGENOM" id="CLU_1943845_0_0_2"/>
<keyword evidence="2" id="KW-1185">Reference proteome</keyword>
<evidence type="ECO:0000313" key="2">
    <source>
        <dbReference type="Proteomes" id="UP000002487"/>
    </source>
</evidence>
<dbReference type="STRING" id="188937.MA_3255"/>
<proteinExistence type="predicted"/>
<dbReference type="EnsemblBacteria" id="AAM06626">
    <property type="protein sequence ID" value="AAM06626"/>
    <property type="gene ID" value="MA_3255"/>
</dbReference>
<accession>Q8TKY8</accession>
<sequence>MTLFSLWLKMLSSIFIFCTCNSNAIHGIHCTQDRIWGQVSFILQMKPEINPQVHNYPLTQALFLFFFASTSASNSSGGMPVKLTYFWKPGRYAFPIFGRLLTIFSHCATVGSFRNLSSAPYFYCLYKYY</sequence>
<dbReference type="InParanoid" id="Q8TKY8"/>
<protein>
    <submittedName>
        <fullName evidence="1">Uncharacterized protein</fullName>
    </submittedName>
</protein>
<dbReference type="AlphaFoldDB" id="Q8TKY8"/>
<dbReference type="EMBL" id="AE010299">
    <property type="protein sequence ID" value="AAM06626.1"/>
    <property type="molecule type" value="Genomic_DNA"/>
</dbReference>
<evidence type="ECO:0000313" key="1">
    <source>
        <dbReference type="EMBL" id="AAM06626.1"/>
    </source>
</evidence>
<reference evidence="1 2" key="1">
    <citation type="journal article" date="2002" name="Genome Res.">
        <title>The genome of Methanosarcina acetivorans reveals extensive metabolic and physiological diversity.</title>
        <authorList>
            <person name="Galagan J.E."/>
            <person name="Nusbaum C."/>
            <person name="Roy A."/>
            <person name="Endrizzi M.G."/>
            <person name="Macdonald P."/>
            <person name="FitzHugh W."/>
            <person name="Calvo S."/>
            <person name="Engels R."/>
            <person name="Smirnov S."/>
            <person name="Atnoor D."/>
            <person name="Brown A."/>
            <person name="Allen N."/>
            <person name="Naylor J."/>
            <person name="Stange-Thomann N."/>
            <person name="DeArellano K."/>
            <person name="Johnson R."/>
            <person name="Linton L."/>
            <person name="McEwan P."/>
            <person name="McKernan K."/>
            <person name="Talamas J."/>
            <person name="Tirrell A."/>
            <person name="Ye W."/>
            <person name="Zimmer A."/>
            <person name="Barber R.D."/>
            <person name="Cann I."/>
            <person name="Graham D.E."/>
            <person name="Grahame D.A."/>
            <person name="Guss A."/>
            <person name="Hedderich R."/>
            <person name="Ingram-Smith C."/>
            <person name="Kuettner C.H."/>
            <person name="Krzycki J.A."/>
            <person name="Leigh J.A."/>
            <person name="Li W."/>
            <person name="Liu J."/>
            <person name="Mukhopadhyay B."/>
            <person name="Reeve J.N."/>
            <person name="Smith K."/>
            <person name="Springer T.A."/>
            <person name="Umayam L.A."/>
            <person name="White O."/>
            <person name="White R.H."/>
            <person name="de Macario E.C."/>
            <person name="Ferry J.G."/>
            <person name="Jarrell K.F."/>
            <person name="Jing H."/>
            <person name="Macario A.J.L."/>
            <person name="Paulsen I."/>
            <person name="Pritchett M."/>
            <person name="Sowers K.R."/>
            <person name="Swanson R.V."/>
            <person name="Zinder S.H."/>
            <person name="Lander E."/>
            <person name="Metcalf W.W."/>
            <person name="Birren B."/>
        </authorList>
    </citation>
    <scope>NUCLEOTIDE SEQUENCE [LARGE SCALE GENOMIC DNA]</scope>
    <source>
        <strain evidence="2">ATCC 35395 / DSM 2834 / JCM 12185 / C2A</strain>
    </source>
</reference>
<dbReference type="Proteomes" id="UP000002487">
    <property type="component" value="Chromosome"/>
</dbReference>